<reference evidence="9 10" key="1">
    <citation type="submission" date="2013-09" db="EMBL/GenBank/DDBJ databases">
        <title>Genome sequencing of Arenimonas oryziterrae.</title>
        <authorList>
            <person name="Chen F."/>
            <person name="Wang G."/>
        </authorList>
    </citation>
    <scope>NUCLEOTIDE SEQUENCE [LARGE SCALE GENOMIC DNA]</scope>
    <source>
        <strain evidence="9 10">YC6267</strain>
    </source>
</reference>
<comment type="cofactor">
    <cofactor evidence="7">
        <name>Mg(2+)</name>
        <dbReference type="ChEBI" id="CHEBI:18420"/>
    </cofactor>
</comment>
<dbReference type="STRING" id="1121015.GCA_000420545_01639"/>
<evidence type="ECO:0000256" key="6">
    <source>
        <dbReference type="ARBA" id="ARBA00023136"/>
    </source>
</evidence>
<evidence type="ECO:0000256" key="4">
    <source>
        <dbReference type="ARBA" id="ARBA00022692"/>
    </source>
</evidence>
<feature type="transmembrane region" description="Helical" evidence="8">
    <location>
        <begin position="57"/>
        <end position="74"/>
    </location>
</feature>
<evidence type="ECO:0000313" key="10">
    <source>
        <dbReference type="Proteomes" id="UP000029385"/>
    </source>
</evidence>
<evidence type="ECO:0000256" key="3">
    <source>
        <dbReference type="ARBA" id="ARBA00022679"/>
    </source>
</evidence>
<dbReference type="Pfam" id="PF00953">
    <property type="entry name" value="Glycos_transf_4"/>
    <property type="match status" value="1"/>
</dbReference>
<feature type="transmembrane region" description="Helical" evidence="8">
    <location>
        <begin position="110"/>
        <end position="128"/>
    </location>
</feature>
<dbReference type="eggNOG" id="COG0472">
    <property type="taxonomic scope" value="Bacteria"/>
</dbReference>
<comment type="caution">
    <text evidence="9">The sequence shown here is derived from an EMBL/GenBank/DDBJ whole genome shotgun (WGS) entry which is preliminary data.</text>
</comment>
<feature type="binding site" evidence="7">
    <location>
        <position position="163"/>
    </location>
    <ligand>
        <name>Mg(2+)</name>
        <dbReference type="ChEBI" id="CHEBI:18420"/>
    </ligand>
</feature>
<keyword evidence="3" id="KW-0808">Transferase</keyword>
<feature type="transmembrane region" description="Helical" evidence="8">
    <location>
        <begin position="12"/>
        <end position="36"/>
    </location>
</feature>
<dbReference type="CDD" id="cd06853">
    <property type="entry name" value="GT_WecA_like"/>
    <property type="match status" value="1"/>
</dbReference>
<feature type="transmembrane region" description="Helical" evidence="8">
    <location>
        <begin position="255"/>
        <end position="274"/>
    </location>
</feature>
<feature type="transmembrane region" description="Helical" evidence="8">
    <location>
        <begin position="195"/>
        <end position="212"/>
    </location>
</feature>
<keyword evidence="10" id="KW-1185">Reference proteome</keyword>
<feature type="transmembrane region" description="Helical" evidence="8">
    <location>
        <begin position="171"/>
        <end position="189"/>
    </location>
</feature>
<evidence type="ECO:0000256" key="2">
    <source>
        <dbReference type="ARBA" id="ARBA00022475"/>
    </source>
</evidence>
<dbReference type="GO" id="GO:0071555">
    <property type="term" value="P:cell wall organization"/>
    <property type="evidence" value="ECO:0007669"/>
    <property type="project" value="TreeGrafter"/>
</dbReference>
<dbReference type="Proteomes" id="UP000029385">
    <property type="component" value="Unassembled WGS sequence"/>
</dbReference>
<keyword evidence="4 8" id="KW-0812">Transmembrane</keyword>
<dbReference type="AlphaFoldDB" id="A0A091BL86"/>
<keyword evidence="2" id="KW-1003">Cell membrane</keyword>
<feature type="transmembrane region" description="Helical" evidence="8">
    <location>
        <begin position="305"/>
        <end position="323"/>
    </location>
</feature>
<keyword evidence="7" id="KW-0460">Magnesium</keyword>
<dbReference type="PANTHER" id="PTHR22926">
    <property type="entry name" value="PHOSPHO-N-ACETYLMURAMOYL-PENTAPEPTIDE-TRANSFERASE"/>
    <property type="match status" value="1"/>
</dbReference>
<evidence type="ECO:0000256" key="1">
    <source>
        <dbReference type="ARBA" id="ARBA00004651"/>
    </source>
</evidence>
<feature type="transmembrane region" description="Helical" evidence="8">
    <location>
        <begin position="140"/>
        <end position="159"/>
    </location>
</feature>
<dbReference type="EMBL" id="AVCI01000001">
    <property type="protein sequence ID" value="KFN45095.1"/>
    <property type="molecule type" value="Genomic_DNA"/>
</dbReference>
<dbReference type="GO" id="GO:0044038">
    <property type="term" value="P:cell wall macromolecule biosynthetic process"/>
    <property type="evidence" value="ECO:0007669"/>
    <property type="project" value="TreeGrafter"/>
</dbReference>
<evidence type="ECO:0000256" key="7">
    <source>
        <dbReference type="PIRSR" id="PIRSR600715-1"/>
    </source>
</evidence>
<keyword evidence="7" id="KW-0479">Metal-binding</keyword>
<evidence type="ECO:0000313" key="9">
    <source>
        <dbReference type="EMBL" id="KFN45095.1"/>
    </source>
</evidence>
<protein>
    <recommendedName>
        <fullName evidence="11">Undecaprenyl-phosphate alpha-N-acetylglucosaminyl 1-phosphate transferase</fullName>
    </recommendedName>
</protein>
<sequence>MDWMSLLYQLDGWTLLRTLAAFAFAALLIPLSLPIANRLGLYDIPGGRKQHELPTPYVGGAVILVAILLSMLIFDRYLTTANLVFCLCSAGLVVVGLADDRYDLSWRLRIGVQVLVTLGMIFYANARVQNLDDVFGIPNLYLGWWVSVPFTIFIAVGVINALNMIDGSDGLAGGQVLISVLLFAAFALYGGNIVTAERLLAVAGAVAGFLLWNARFPWQPRARVFLGNAGSMLLGFIIAWTSVRLTQNAAHPVSPVLGPWTIAFPLIDCVTLMFRRVRQGRSPFSADRDHMHHLLLDAGYSPSQIAWGLAGLSLLLGLAAGMAVKMGVYRPSLVVTFLLAIAAYYWFSSKRERAVTFLERCRLRFLPGKPNPRLI</sequence>
<evidence type="ECO:0000256" key="8">
    <source>
        <dbReference type="SAM" id="Phobius"/>
    </source>
</evidence>
<keyword evidence="5 8" id="KW-1133">Transmembrane helix</keyword>
<feature type="transmembrane region" description="Helical" evidence="8">
    <location>
        <begin position="329"/>
        <end position="347"/>
    </location>
</feature>
<dbReference type="PATRIC" id="fig|1121015.4.peg.683"/>
<accession>A0A091BL86</accession>
<dbReference type="PANTHER" id="PTHR22926:SF3">
    <property type="entry name" value="UNDECAPRENYL-PHOSPHATE ALPHA-N-ACETYLGLUCOSAMINYL 1-PHOSPHATE TRANSFERASE"/>
    <property type="match status" value="1"/>
</dbReference>
<dbReference type="OrthoDB" id="9803238at2"/>
<dbReference type="GO" id="GO:0009103">
    <property type="term" value="P:lipopolysaccharide biosynthetic process"/>
    <property type="evidence" value="ECO:0007669"/>
    <property type="project" value="TreeGrafter"/>
</dbReference>
<evidence type="ECO:0008006" key="11">
    <source>
        <dbReference type="Google" id="ProtNLM"/>
    </source>
</evidence>
<dbReference type="InterPro" id="IPR000715">
    <property type="entry name" value="Glycosyl_transferase_4"/>
</dbReference>
<feature type="transmembrane region" description="Helical" evidence="8">
    <location>
        <begin position="80"/>
        <end position="98"/>
    </location>
</feature>
<proteinExistence type="predicted"/>
<organism evidence="9 10">
    <name type="scientific">Arenimonas oryziterrae DSM 21050 = YC6267</name>
    <dbReference type="NCBI Taxonomy" id="1121015"/>
    <lineage>
        <taxon>Bacteria</taxon>
        <taxon>Pseudomonadati</taxon>
        <taxon>Pseudomonadota</taxon>
        <taxon>Gammaproteobacteria</taxon>
        <taxon>Lysobacterales</taxon>
        <taxon>Lysobacteraceae</taxon>
        <taxon>Arenimonas</taxon>
    </lineage>
</organism>
<keyword evidence="6 8" id="KW-0472">Membrane</keyword>
<gene>
    <name evidence="9" type="ORF">N789_03470</name>
</gene>
<dbReference type="GO" id="GO:0005886">
    <property type="term" value="C:plasma membrane"/>
    <property type="evidence" value="ECO:0007669"/>
    <property type="project" value="UniProtKB-SubCell"/>
</dbReference>
<evidence type="ECO:0000256" key="5">
    <source>
        <dbReference type="ARBA" id="ARBA00022989"/>
    </source>
</evidence>
<dbReference type="GO" id="GO:0046872">
    <property type="term" value="F:metal ion binding"/>
    <property type="evidence" value="ECO:0007669"/>
    <property type="project" value="UniProtKB-KW"/>
</dbReference>
<comment type="subcellular location">
    <subcellularLocation>
        <location evidence="1">Cell membrane</location>
        <topology evidence="1">Multi-pass membrane protein</topology>
    </subcellularLocation>
</comment>
<dbReference type="GO" id="GO:0016780">
    <property type="term" value="F:phosphotransferase activity, for other substituted phosphate groups"/>
    <property type="evidence" value="ECO:0007669"/>
    <property type="project" value="InterPro"/>
</dbReference>
<name>A0A091BL86_9GAMM</name>
<feature type="transmembrane region" description="Helical" evidence="8">
    <location>
        <begin position="224"/>
        <end position="243"/>
    </location>
</feature>